<keyword evidence="4" id="KW-1185">Reference proteome</keyword>
<dbReference type="SUPFAM" id="SSF116734">
    <property type="entry name" value="DNA methylase specificity domain"/>
    <property type="match status" value="1"/>
</dbReference>
<accession>A0AAW4L9B0</accession>
<evidence type="ECO:0000256" key="1">
    <source>
        <dbReference type="ARBA" id="ARBA00022747"/>
    </source>
</evidence>
<sequence>MIRDVKTTWVSADSLARLECWGVDAHVHVHLTGSHGKLFALGDLSVRLLEGIRTSPSKGEEFFTYRPSHIADMALAVDGERSEPIRPTDQNKAVGPGDVVVSKFLPLRAAWVTQETPRHPVDSNCIRIVGLDVAHGFWITAVLNHPTVREAWAHHARGATIPRIGLKDLKGFQVPELPNEGGRFAELWLGLESERVKAWNKLNALLDRAEELVSEIKALLGGEQKYCFQPAPFLSESWLPTHVAMRHIQDEMSRLYWLQLRDVGIAEKNRLRDKGPASGRLLRLSDAEGILAFRLPKDELFREAGFRVYERPLQPEEVLVSLMGTSPKVVFNHPPRKETILVSDRWARLHSMKHPGAVALMLMTSAVQWQLRNASSGVAQQFVTSEDLESIRLPRINDIEAERMHRHLCTAMDELSAVRAKQQELLAEVETMITRSMGRLR</sequence>
<reference evidence="3 4" key="1">
    <citation type="submission" date="2021-05" db="EMBL/GenBank/DDBJ databases">
        <title>The draft genome of Geobacter pelophilus DSM 12255.</title>
        <authorList>
            <person name="Xu Z."/>
            <person name="Masuda Y."/>
            <person name="Itoh H."/>
            <person name="Senoo K."/>
        </authorList>
    </citation>
    <scope>NUCLEOTIDE SEQUENCE [LARGE SCALE GENOMIC DNA]</scope>
    <source>
        <strain evidence="3 4">DSM 12255</strain>
    </source>
</reference>
<evidence type="ECO:0008006" key="5">
    <source>
        <dbReference type="Google" id="ProtNLM"/>
    </source>
</evidence>
<keyword evidence="1" id="KW-0680">Restriction system</keyword>
<keyword evidence="2" id="KW-0238">DNA-binding</keyword>
<organism evidence="3 4">
    <name type="scientific">Geoanaerobacter pelophilus</name>
    <dbReference type="NCBI Taxonomy" id="60036"/>
    <lineage>
        <taxon>Bacteria</taxon>
        <taxon>Pseudomonadati</taxon>
        <taxon>Thermodesulfobacteriota</taxon>
        <taxon>Desulfuromonadia</taxon>
        <taxon>Geobacterales</taxon>
        <taxon>Geobacteraceae</taxon>
        <taxon>Geoanaerobacter</taxon>
    </lineage>
</organism>
<dbReference type="GO" id="GO:0003677">
    <property type="term" value="F:DNA binding"/>
    <property type="evidence" value="ECO:0007669"/>
    <property type="project" value="UniProtKB-KW"/>
</dbReference>
<dbReference type="RefSeq" id="WP_214171685.1">
    <property type="nucleotide sequence ID" value="NZ_JAHCVJ010000004.1"/>
</dbReference>
<dbReference type="InterPro" id="IPR044946">
    <property type="entry name" value="Restrct_endonuc_typeI_TRD_sf"/>
</dbReference>
<name>A0AAW4L9B0_9BACT</name>
<dbReference type="GO" id="GO:0009307">
    <property type="term" value="P:DNA restriction-modification system"/>
    <property type="evidence" value="ECO:0007669"/>
    <property type="project" value="UniProtKB-KW"/>
</dbReference>
<evidence type="ECO:0000256" key="2">
    <source>
        <dbReference type="ARBA" id="ARBA00023125"/>
    </source>
</evidence>
<dbReference type="Proteomes" id="UP000811899">
    <property type="component" value="Unassembled WGS sequence"/>
</dbReference>
<dbReference type="AlphaFoldDB" id="A0AAW4L9B0"/>
<dbReference type="EMBL" id="JAHCVJ010000004">
    <property type="protein sequence ID" value="MBT0664911.1"/>
    <property type="molecule type" value="Genomic_DNA"/>
</dbReference>
<gene>
    <name evidence="3" type="ORF">KI809_11425</name>
</gene>
<comment type="caution">
    <text evidence="3">The sequence shown here is derived from an EMBL/GenBank/DDBJ whole genome shotgun (WGS) entry which is preliminary data.</text>
</comment>
<evidence type="ECO:0000313" key="4">
    <source>
        <dbReference type="Proteomes" id="UP000811899"/>
    </source>
</evidence>
<evidence type="ECO:0000313" key="3">
    <source>
        <dbReference type="EMBL" id="MBT0664911.1"/>
    </source>
</evidence>
<proteinExistence type="predicted"/>
<dbReference type="Gene3D" id="3.90.220.20">
    <property type="entry name" value="DNA methylase specificity domains"/>
    <property type="match status" value="2"/>
</dbReference>
<protein>
    <recommendedName>
        <fullName evidence="5">Type I restriction modification DNA specificity domain-containing protein</fullName>
    </recommendedName>
</protein>